<dbReference type="InterPro" id="IPR005824">
    <property type="entry name" value="KOW"/>
</dbReference>
<gene>
    <name evidence="6" type="ORF">OGATHE_003973</name>
</gene>
<evidence type="ECO:0000256" key="3">
    <source>
        <dbReference type="ARBA" id="ARBA00023274"/>
    </source>
</evidence>
<dbReference type="InterPro" id="IPR041988">
    <property type="entry name" value="Ribosomal_uL24_KOW"/>
</dbReference>
<dbReference type="SUPFAM" id="SSF50104">
    <property type="entry name" value="Translation proteins SH3-like domain"/>
    <property type="match status" value="1"/>
</dbReference>
<name>A0A9P8P414_9ASCO</name>
<feature type="region of interest" description="Disordered" evidence="4">
    <location>
        <begin position="347"/>
        <end position="378"/>
    </location>
</feature>
<dbReference type="EMBL" id="JAEUBD010001178">
    <property type="protein sequence ID" value="KAH3665158.1"/>
    <property type="molecule type" value="Genomic_DNA"/>
</dbReference>
<dbReference type="InterPro" id="IPR008991">
    <property type="entry name" value="Translation_prot_SH3-like_sf"/>
</dbReference>
<proteinExistence type="inferred from homology"/>
<evidence type="ECO:0000313" key="7">
    <source>
        <dbReference type="Proteomes" id="UP000788993"/>
    </source>
</evidence>
<organism evidence="6 7">
    <name type="scientific">Ogataea polymorpha</name>
    <dbReference type="NCBI Taxonomy" id="460523"/>
    <lineage>
        <taxon>Eukaryota</taxon>
        <taxon>Fungi</taxon>
        <taxon>Dikarya</taxon>
        <taxon>Ascomycota</taxon>
        <taxon>Saccharomycotina</taxon>
        <taxon>Pichiomycetes</taxon>
        <taxon>Pichiales</taxon>
        <taxon>Pichiaceae</taxon>
        <taxon>Ogataea</taxon>
    </lineage>
</organism>
<comment type="caution">
    <text evidence="6">The sequence shown here is derived from an EMBL/GenBank/DDBJ whole genome shotgun (WGS) entry which is preliminary data.</text>
</comment>
<dbReference type="AlphaFoldDB" id="A0A9P8P414"/>
<dbReference type="GO" id="GO:1990904">
    <property type="term" value="C:ribonucleoprotein complex"/>
    <property type="evidence" value="ECO:0007669"/>
    <property type="project" value="UniProtKB-KW"/>
</dbReference>
<dbReference type="CDD" id="cd06089">
    <property type="entry name" value="KOW_RPL26"/>
    <property type="match status" value="1"/>
</dbReference>
<dbReference type="Proteomes" id="UP000788993">
    <property type="component" value="Unassembled WGS sequence"/>
</dbReference>
<comment type="similarity">
    <text evidence="1">Belongs to the universal ribosomal protein uL24 family.</text>
</comment>
<keyword evidence="3" id="KW-0687">Ribonucleoprotein</keyword>
<accession>A0A9P8P414</accession>
<evidence type="ECO:0000256" key="1">
    <source>
        <dbReference type="ARBA" id="ARBA00010618"/>
    </source>
</evidence>
<evidence type="ECO:0000256" key="2">
    <source>
        <dbReference type="ARBA" id="ARBA00022980"/>
    </source>
</evidence>
<reference evidence="6" key="2">
    <citation type="submission" date="2021-01" db="EMBL/GenBank/DDBJ databases">
        <authorList>
            <person name="Schikora-Tamarit M.A."/>
        </authorList>
    </citation>
    <scope>NUCLEOTIDE SEQUENCE</scope>
    <source>
        <strain evidence="6">NCAIM Y.01608</strain>
    </source>
</reference>
<reference evidence="6" key="1">
    <citation type="journal article" date="2021" name="Open Biol.">
        <title>Shared evolutionary footprints suggest mitochondrial oxidative damage underlies multiple complex I losses in fungi.</title>
        <authorList>
            <person name="Schikora-Tamarit M.A."/>
            <person name="Marcet-Houben M."/>
            <person name="Nosek J."/>
            <person name="Gabaldon T."/>
        </authorList>
    </citation>
    <scope>NUCLEOTIDE SEQUENCE</scope>
    <source>
        <strain evidence="6">NCAIM Y.01608</strain>
    </source>
</reference>
<evidence type="ECO:0000259" key="5">
    <source>
        <dbReference type="SMART" id="SM00739"/>
    </source>
</evidence>
<dbReference type="Pfam" id="PF22682">
    <property type="entry name" value="Ribosomal_uL24m-like"/>
    <property type="match status" value="1"/>
</dbReference>
<evidence type="ECO:0000256" key="4">
    <source>
        <dbReference type="SAM" id="MobiDB-lite"/>
    </source>
</evidence>
<feature type="domain" description="KOW" evidence="5">
    <location>
        <begin position="94"/>
        <end position="121"/>
    </location>
</feature>
<sequence length="378" mass="44039">MAFRSKTRMDTLESTESALLSSECAYDSTTLTVDDFSAKALASATSGYLNTWELPLHFRDFFMRRADQSQIPAFRSQGKFIPEEKRYTRPEQWKVLEGDRVMFVKGPNKGKIGKVLGLQPFTNSIYTDIAETEPLSVPKQLWQEGQNEYLIDYPKTVSPDDVRVVTTMVKEDGTEYDIVAEEVVFNGKYFDEDYKKMMPIRRVKYHEHIIIPWPRPDPAEDCVFSTPPEMAEERSHIENSILHFEQPADFKIESLRDPIMKRPYKWDKQVLKKGDITKLTAPGIPYSETKKAMFEERKQIRESQITEMSAEVMEFIGSRVAEHLNNVTDPDFKRYVDKVSGEYRKQKLARREKEKHLQDLQIKEAQKRNKRAKEANAQ</sequence>
<dbReference type="SMART" id="SM00739">
    <property type="entry name" value="KOW"/>
    <property type="match status" value="1"/>
</dbReference>
<dbReference type="InterPro" id="IPR014722">
    <property type="entry name" value="Rib_uL2_dom2"/>
</dbReference>
<dbReference type="GO" id="GO:0003723">
    <property type="term" value="F:RNA binding"/>
    <property type="evidence" value="ECO:0007669"/>
    <property type="project" value="InterPro"/>
</dbReference>
<protein>
    <recommendedName>
        <fullName evidence="5">KOW domain-containing protein</fullName>
    </recommendedName>
</protein>
<keyword evidence="2" id="KW-0689">Ribosomal protein</keyword>
<dbReference type="GO" id="GO:0005840">
    <property type="term" value="C:ribosome"/>
    <property type="evidence" value="ECO:0007669"/>
    <property type="project" value="UniProtKB-KW"/>
</dbReference>
<dbReference type="Gene3D" id="2.30.30.30">
    <property type="match status" value="1"/>
</dbReference>
<evidence type="ECO:0000313" key="6">
    <source>
        <dbReference type="EMBL" id="KAH3665158.1"/>
    </source>
</evidence>
<feature type="compositionally biased region" description="Basic and acidic residues" evidence="4">
    <location>
        <begin position="347"/>
        <end position="367"/>
    </location>
</feature>
<keyword evidence="7" id="KW-1185">Reference proteome</keyword>